<dbReference type="GO" id="GO:0046872">
    <property type="term" value="F:metal ion binding"/>
    <property type="evidence" value="ECO:0007669"/>
    <property type="project" value="UniProtKB-UniRule"/>
</dbReference>
<evidence type="ECO:0000256" key="1">
    <source>
        <dbReference type="ARBA" id="ARBA00011955"/>
    </source>
</evidence>
<dbReference type="GO" id="GO:0016740">
    <property type="term" value="F:transferase activity"/>
    <property type="evidence" value="ECO:0007669"/>
    <property type="project" value="UniProtKB-UniRule"/>
</dbReference>
<evidence type="ECO:0000256" key="4">
    <source>
        <dbReference type="ARBA" id="ARBA00022679"/>
    </source>
</evidence>
<protein>
    <recommendedName>
        <fullName evidence="2 10">FAD:protein FMN transferase</fullName>
        <ecNumber evidence="1 10">2.7.1.180</ecNumber>
    </recommendedName>
    <alternativeName>
        <fullName evidence="8 10">Flavin transferase</fullName>
    </alternativeName>
</protein>
<evidence type="ECO:0000313" key="14">
    <source>
        <dbReference type="Proteomes" id="UP000184035"/>
    </source>
</evidence>
<dbReference type="Proteomes" id="UP000184035">
    <property type="component" value="Unassembled WGS sequence"/>
</dbReference>
<feature type="binding site" evidence="11">
    <location>
        <position position="180"/>
    </location>
    <ligand>
        <name>Mg(2+)</name>
        <dbReference type="ChEBI" id="CHEBI:18420"/>
    </ligand>
</feature>
<evidence type="ECO:0000256" key="2">
    <source>
        <dbReference type="ARBA" id="ARBA00016337"/>
    </source>
</evidence>
<dbReference type="STRING" id="1533.SAMN05443638_11235"/>
<evidence type="ECO:0000256" key="8">
    <source>
        <dbReference type="ARBA" id="ARBA00031306"/>
    </source>
</evidence>
<dbReference type="InterPro" id="IPR003374">
    <property type="entry name" value="ApbE-like_sf"/>
</dbReference>
<dbReference type="InterPro" id="IPR024932">
    <property type="entry name" value="ApbE"/>
</dbReference>
<name>A0A1M4WGL5_9CLOT</name>
<evidence type="ECO:0000256" key="6">
    <source>
        <dbReference type="ARBA" id="ARBA00022827"/>
    </source>
</evidence>
<evidence type="ECO:0000256" key="11">
    <source>
        <dbReference type="PIRSR" id="PIRSR006268-2"/>
    </source>
</evidence>
<dbReference type="RefSeq" id="WP_072895713.1">
    <property type="nucleotide sequence ID" value="NZ_FQVM01000012.1"/>
</dbReference>
<dbReference type="PANTHER" id="PTHR30040">
    <property type="entry name" value="THIAMINE BIOSYNTHESIS LIPOPROTEIN APBE"/>
    <property type="match status" value="1"/>
</dbReference>
<comment type="function">
    <text evidence="12">Flavin transferase that catalyzes the transfer of the FMN moiety of FAD and its covalent binding to the hydroxyl group of a threonine residue in a target flavoprotein.</text>
</comment>
<dbReference type="SUPFAM" id="SSF143631">
    <property type="entry name" value="ApbE-like"/>
    <property type="match status" value="1"/>
</dbReference>
<keyword evidence="3 10" id="KW-0285">Flavoprotein</keyword>
<accession>A0A1M4WGL5</accession>
<reference evidence="13 14" key="1">
    <citation type="submission" date="2016-11" db="EMBL/GenBank/DDBJ databases">
        <authorList>
            <person name="Jaros S."/>
            <person name="Januszkiewicz K."/>
            <person name="Wedrychowicz H."/>
        </authorList>
    </citation>
    <scope>NUCLEOTIDE SEQUENCE [LARGE SCALE GENOMIC DNA]</scope>
    <source>
        <strain evidence="13 14">DSM 2631</strain>
    </source>
</reference>
<evidence type="ECO:0000256" key="7">
    <source>
        <dbReference type="ARBA" id="ARBA00022842"/>
    </source>
</evidence>
<keyword evidence="12" id="KW-0997">Cell inner membrane</keyword>
<comment type="cofactor">
    <cofactor evidence="11">
        <name>Mg(2+)</name>
        <dbReference type="ChEBI" id="CHEBI:18420"/>
    </cofactor>
    <cofactor evidence="11">
        <name>Mn(2+)</name>
        <dbReference type="ChEBI" id="CHEBI:29035"/>
    </cofactor>
    <text evidence="11">Magnesium. Can also use manganese.</text>
</comment>
<dbReference type="PIRSF" id="PIRSF006268">
    <property type="entry name" value="ApbE"/>
    <property type="match status" value="1"/>
</dbReference>
<dbReference type="Gene3D" id="3.10.520.10">
    <property type="entry name" value="ApbE-like domains"/>
    <property type="match status" value="1"/>
</dbReference>
<organism evidence="13 14">
    <name type="scientific">Clostridium fallax</name>
    <dbReference type="NCBI Taxonomy" id="1533"/>
    <lineage>
        <taxon>Bacteria</taxon>
        <taxon>Bacillati</taxon>
        <taxon>Bacillota</taxon>
        <taxon>Clostridia</taxon>
        <taxon>Eubacteriales</taxon>
        <taxon>Clostridiaceae</taxon>
        <taxon>Clostridium</taxon>
    </lineage>
</organism>
<evidence type="ECO:0000256" key="9">
    <source>
        <dbReference type="ARBA" id="ARBA00048540"/>
    </source>
</evidence>
<dbReference type="GO" id="GO:0005886">
    <property type="term" value="C:plasma membrane"/>
    <property type="evidence" value="ECO:0007669"/>
    <property type="project" value="UniProtKB-SubCell"/>
</dbReference>
<evidence type="ECO:0000256" key="10">
    <source>
        <dbReference type="PIRNR" id="PIRNR006268"/>
    </source>
</evidence>
<proteinExistence type="inferred from homology"/>
<feature type="binding site" evidence="11">
    <location>
        <position position="298"/>
    </location>
    <ligand>
        <name>Mg(2+)</name>
        <dbReference type="ChEBI" id="CHEBI:18420"/>
    </ligand>
</feature>
<evidence type="ECO:0000256" key="5">
    <source>
        <dbReference type="ARBA" id="ARBA00022723"/>
    </source>
</evidence>
<keyword evidence="7 10" id="KW-0460">Magnesium</keyword>
<dbReference type="OrthoDB" id="9778595at2"/>
<dbReference type="PANTHER" id="PTHR30040:SF2">
    <property type="entry name" value="FAD:PROTEIN FMN TRANSFERASE"/>
    <property type="match status" value="1"/>
</dbReference>
<evidence type="ECO:0000256" key="3">
    <source>
        <dbReference type="ARBA" id="ARBA00022630"/>
    </source>
</evidence>
<feature type="binding site" evidence="11">
    <location>
        <position position="294"/>
    </location>
    <ligand>
        <name>Mg(2+)</name>
        <dbReference type="ChEBI" id="CHEBI:18420"/>
    </ligand>
</feature>
<dbReference type="PROSITE" id="PS51257">
    <property type="entry name" value="PROKAR_LIPOPROTEIN"/>
    <property type="match status" value="1"/>
</dbReference>
<keyword evidence="14" id="KW-1185">Reference proteome</keyword>
<dbReference type="EC" id="2.7.1.180" evidence="1 10"/>
<keyword evidence="12 13" id="KW-0449">Lipoprotein</keyword>
<evidence type="ECO:0000256" key="12">
    <source>
        <dbReference type="RuleBase" id="RU363002"/>
    </source>
</evidence>
<keyword evidence="12" id="KW-0472">Membrane</keyword>
<sequence>MKKLNKIASLMIILILLLSSTLISCNKKEDAKTNEPLKKTDFFMGTVVTVSLYDKKDEKVINEAFDRVKQIENEVSINKDGTELDKVNSSSGLNPIKVKDDTFQITKKGLEYSKLSEGSFDITIGPIVKLWSIGLPEAKVPTDEEIKNNLNLVGYKDLDINESDKSIFLKRKGMMIDLGGIAKGYTADEIAKVLTNHGVKDAIIDLGGNIYALGNNPNGADWKIGIQNPIASRGDIVGYIKVSNKSVVTSGIYERFIEKDGKKYHHILSPFNGYPYENELAGITIVSDKSIDGDALSTTVFSKGLKEGLSFVESMPNIDAIFITKNNEIYITSGLKENFVIKNEDFKLMN</sequence>
<dbReference type="EMBL" id="FQVM01000012">
    <property type="protein sequence ID" value="SHE80376.1"/>
    <property type="molecule type" value="Genomic_DNA"/>
</dbReference>
<dbReference type="Pfam" id="PF02424">
    <property type="entry name" value="ApbE"/>
    <property type="match status" value="1"/>
</dbReference>
<comment type="similarity">
    <text evidence="10 12">Belongs to the ApbE family.</text>
</comment>
<keyword evidence="12" id="KW-1003">Cell membrane</keyword>
<evidence type="ECO:0000313" key="13">
    <source>
        <dbReference type="EMBL" id="SHE80376.1"/>
    </source>
</evidence>
<gene>
    <name evidence="13" type="ORF">SAMN05443638_11235</name>
</gene>
<keyword evidence="6 10" id="KW-0274">FAD</keyword>
<dbReference type="AlphaFoldDB" id="A0A1M4WGL5"/>
<comment type="catalytic activity">
    <reaction evidence="9 10 12">
        <text>L-threonyl-[protein] + FAD = FMN-L-threonyl-[protein] + AMP + H(+)</text>
        <dbReference type="Rhea" id="RHEA:36847"/>
        <dbReference type="Rhea" id="RHEA-COMP:11060"/>
        <dbReference type="Rhea" id="RHEA-COMP:11061"/>
        <dbReference type="ChEBI" id="CHEBI:15378"/>
        <dbReference type="ChEBI" id="CHEBI:30013"/>
        <dbReference type="ChEBI" id="CHEBI:57692"/>
        <dbReference type="ChEBI" id="CHEBI:74257"/>
        <dbReference type="ChEBI" id="CHEBI:456215"/>
        <dbReference type="EC" id="2.7.1.180"/>
    </reaction>
</comment>
<keyword evidence="4 10" id="KW-0808">Transferase</keyword>
<comment type="subcellular location">
    <subcellularLocation>
        <location evidence="12">Cell inner membrane</location>
        <topology evidence="12">Lipid-anchor</topology>
        <orientation evidence="12">Periplasmic side</orientation>
    </subcellularLocation>
</comment>
<keyword evidence="5 10" id="KW-0479">Metal-binding</keyword>